<dbReference type="Proteomes" id="UP000289738">
    <property type="component" value="Chromosome B05"/>
</dbReference>
<reference evidence="2 3" key="1">
    <citation type="submission" date="2019-01" db="EMBL/GenBank/DDBJ databases">
        <title>Sequencing of cultivated peanut Arachis hypogaea provides insights into genome evolution and oil improvement.</title>
        <authorList>
            <person name="Chen X."/>
        </authorList>
    </citation>
    <scope>NUCLEOTIDE SEQUENCE [LARGE SCALE GENOMIC DNA]</scope>
    <source>
        <strain evidence="3">cv. Fuhuasheng</strain>
        <tissue evidence="2">Leaves</tissue>
    </source>
</reference>
<dbReference type="PANTHER" id="PTHR46328">
    <property type="entry name" value="FAR-RED IMPAIRED RESPONSIVE (FAR1) FAMILY PROTEIN-RELATED"/>
    <property type="match status" value="1"/>
</dbReference>
<dbReference type="EMBL" id="SDMP01000015">
    <property type="protein sequence ID" value="RYR08977.1"/>
    <property type="molecule type" value="Genomic_DNA"/>
</dbReference>
<dbReference type="AlphaFoldDB" id="A0A444Z434"/>
<dbReference type="InterPro" id="IPR004330">
    <property type="entry name" value="FAR1_DNA_bnd_dom"/>
</dbReference>
<organism evidence="2 3">
    <name type="scientific">Arachis hypogaea</name>
    <name type="common">Peanut</name>
    <dbReference type="NCBI Taxonomy" id="3818"/>
    <lineage>
        <taxon>Eukaryota</taxon>
        <taxon>Viridiplantae</taxon>
        <taxon>Streptophyta</taxon>
        <taxon>Embryophyta</taxon>
        <taxon>Tracheophyta</taxon>
        <taxon>Spermatophyta</taxon>
        <taxon>Magnoliopsida</taxon>
        <taxon>eudicotyledons</taxon>
        <taxon>Gunneridae</taxon>
        <taxon>Pentapetalae</taxon>
        <taxon>rosids</taxon>
        <taxon>fabids</taxon>
        <taxon>Fabales</taxon>
        <taxon>Fabaceae</taxon>
        <taxon>Papilionoideae</taxon>
        <taxon>50 kb inversion clade</taxon>
        <taxon>dalbergioids sensu lato</taxon>
        <taxon>Dalbergieae</taxon>
        <taxon>Pterocarpus clade</taxon>
        <taxon>Arachis</taxon>
    </lineage>
</organism>
<comment type="caution">
    <text evidence="2">The sequence shown here is derived from an EMBL/GenBank/DDBJ whole genome shotgun (WGS) entry which is preliminary data.</text>
</comment>
<evidence type="ECO:0000313" key="2">
    <source>
        <dbReference type="EMBL" id="RYR08977.1"/>
    </source>
</evidence>
<sequence length="191" mass="22156">MSSKTVPIEEIEAVDLSKVNADIEVEESMMIVDEIGSFDAIELSALTAKDILKTEFINLQETYDYYNEYGRIKGFSVRRSKVGCRTKQGSEGESIWQIFVCSKEGELEGKHMQPEDRKMDPRPIIQYRCEARIKVHVDDTNGQWYVEQFFDNHNHAMLDVRFRGLIRSHRSVKEGDLHQINSMRKASCECR</sequence>
<name>A0A444Z434_ARAHY</name>
<dbReference type="PANTHER" id="PTHR46328:SF26">
    <property type="entry name" value="FAR1 DNA-BINDING DOMAIN PROTEIN"/>
    <property type="match status" value="1"/>
</dbReference>
<protein>
    <recommendedName>
        <fullName evidence="1">FAR1 domain-containing protein</fullName>
    </recommendedName>
</protein>
<dbReference type="STRING" id="3818.A0A444Z434"/>
<feature type="domain" description="FAR1" evidence="1">
    <location>
        <begin position="64"/>
        <end position="158"/>
    </location>
</feature>
<evidence type="ECO:0000259" key="1">
    <source>
        <dbReference type="Pfam" id="PF03101"/>
    </source>
</evidence>
<gene>
    <name evidence="2" type="ORF">Ahy_B05g076910</name>
</gene>
<dbReference type="Pfam" id="PF03101">
    <property type="entry name" value="FAR1"/>
    <property type="match status" value="1"/>
</dbReference>
<evidence type="ECO:0000313" key="3">
    <source>
        <dbReference type="Proteomes" id="UP000289738"/>
    </source>
</evidence>
<keyword evidence="3" id="KW-1185">Reference proteome</keyword>
<accession>A0A444Z434</accession>
<proteinExistence type="predicted"/>